<name>A0AAW2W023_SESRA</name>
<feature type="compositionally biased region" description="Low complexity" evidence="1">
    <location>
        <begin position="95"/>
        <end position="109"/>
    </location>
</feature>
<sequence>MVCFFPRVFFLGPRRALARPARGPPTGLGARLGQLEASSWVGPVSASSRHRWAGPTVPARGLELGWACPASSWAGHSSSRHLGWTPVSVEAGHSSASSWGGRSSRPARGTASASSRHRLAGSASSWAGPRFELNRCALELNRHLVHRANFSRVRWGSSWAHMGGRQVQLGGAGATRLEAVPRAGSTRVGWARQLEGGGPRARGLRSLVEEVQKLHPISFKPRWRASNVEPSTISPPSIFSYCTLTLY</sequence>
<accession>A0AAW2W023</accession>
<reference evidence="2" key="1">
    <citation type="submission" date="2020-06" db="EMBL/GenBank/DDBJ databases">
        <authorList>
            <person name="Li T."/>
            <person name="Hu X."/>
            <person name="Zhang T."/>
            <person name="Song X."/>
            <person name="Zhang H."/>
            <person name="Dai N."/>
            <person name="Sheng W."/>
            <person name="Hou X."/>
            <person name="Wei L."/>
        </authorList>
    </citation>
    <scope>NUCLEOTIDE SEQUENCE</scope>
    <source>
        <strain evidence="2">G02</strain>
        <tissue evidence="2">Leaf</tissue>
    </source>
</reference>
<comment type="caution">
    <text evidence="2">The sequence shown here is derived from an EMBL/GenBank/DDBJ whole genome shotgun (WGS) entry which is preliminary data.</text>
</comment>
<organism evidence="2">
    <name type="scientific">Sesamum radiatum</name>
    <name type="common">Black benniseed</name>
    <dbReference type="NCBI Taxonomy" id="300843"/>
    <lineage>
        <taxon>Eukaryota</taxon>
        <taxon>Viridiplantae</taxon>
        <taxon>Streptophyta</taxon>
        <taxon>Embryophyta</taxon>
        <taxon>Tracheophyta</taxon>
        <taxon>Spermatophyta</taxon>
        <taxon>Magnoliopsida</taxon>
        <taxon>eudicotyledons</taxon>
        <taxon>Gunneridae</taxon>
        <taxon>Pentapetalae</taxon>
        <taxon>asterids</taxon>
        <taxon>lamiids</taxon>
        <taxon>Lamiales</taxon>
        <taxon>Pedaliaceae</taxon>
        <taxon>Sesamum</taxon>
    </lineage>
</organism>
<reference evidence="2" key="2">
    <citation type="journal article" date="2024" name="Plant">
        <title>Genomic evolution and insights into agronomic trait innovations of Sesamum species.</title>
        <authorList>
            <person name="Miao H."/>
            <person name="Wang L."/>
            <person name="Qu L."/>
            <person name="Liu H."/>
            <person name="Sun Y."/>
            <person name="Le M."/>
            <person name="Wang Q."/>
            <person name="Wei S."/>
            <person name="Zheng Y."/>
            <person name="Lin W."/>
            <person name="Duan Y."/>
            <person name="Cao H."/>
            <person name="Xiong S."/>
            <person name="Wang X."/>
            <person name="Wei L."/>
            <person name="Li C."/>
            <person name="Ma Q."/>
            <person name="Ju M."/>
            <person name="Zhao R."/>
            <person name="Li G."/>
            <person name="Mu C."/>
            <person name="Tian Q."/>
            <person name="Mei H."/>
            <person name="Zhang T."/>
            <person name="Gao T."/>
            <person name="Zhang H."/>
        </authorList>
    </citation>
    <scope>NUCLEOTIDE SEQUENCE</scope>
    <source>
        <strain evidence="2">G02</strain>
    </source>
</reference>
<dbReference type="AlphaFoldDB" id="A0AAW2W023"/>
<evidence type="ECO:0000313" key="2">
    <source>
        <dbReference type="EMBL" id="KAL0434947.1"/>
    </source>
</evidence>
<evidence type="ECO:0000256" key="1">
    <source>
        <dbReference type="SAM" id="MobiDB-lite"/>
    </source>
</evidence>
<proteinExistence type="predicted"/>
<protein>
    <submittedName>
        <fullName evidence="2">Uncharacterized protein</fullName>
    </submittedName>
</protein>
<dbReference type="EMBL" id="JACGWJ010000002">
    <property type="protein sequence ID" value="KAL0434947.1"/>
    <property type="molecule type" value="Genomic_DNA"/>
</dbReference>
<gene>
    <name evidence="2" type="ORF">Sradi_0202600</name>
</gene>
<feature type="region of interest" description="Disordered" evidence="1">
    <location>
        <begin position="95"/>
        <end position="116"/>
    </location>
</feature>